<feature type="transmembrane region" description="Helical" evidence="1">
    <location>
        <begin position="498"/>
        <end position="522"/>
    </location>
</feature>
<reference evidence="2 3" key="1">
    <citation type="journal article" date="2014" name="BMC Genomics">
        <title>Comparative genome sequencing reveals chemotype-specific gene clusters in the toxigenic black mold Stachybotrys.</title>
        <authorList>
            <person name="Semeiks J."/>
            <person name="Borek D."/>
            <person name="Otwinowski Z."/>
            <person name="Grishin N.V."/>
        </authorList>
    </citation>
    <scope>NUCLEOTIDE SEQUENCE [LARGE SCALE GENOMIC DNA]</scope>
    <source>
        <strain evidence="3">CBS 109288 / IBT 7711</strain>
    </source>
</reference>
<dbReference type="PANTHER" id="PTHR37576:SF2">
    <property type="entry name" value="DEFECT AT LOW TEMPERATURE PROTEIN 1"/>
    <property type="match status" value="1"/>
</dbReference>
<dbReference type="EMBL" id="KL648659">
    <property type="protein sequence ID" value="KEY66378.1"/>
    <property type="molecule type" value="Genomic_DNA"/>
</dbReference>
<feature type="transmembrane region" description="Helical" evidence="1">
    <location>
        <begin position="51"/>
        <end position="71"/>
    </location>
</feature>
<keyword evidence="1" id="KW-0812">Transmembrane</keyword>
<keyword evidence="1" id="KW-0472">Membrane</keyword>
<sequence length="599" mass="65994">MAGYEPVLGSKSGLVNMAQSSHTSVEARNAPDTQRREWRATFFSRLPVGELLAIACVAALSGSSVAILRASNGVPVDDWDVSPAVYLSILTTAIGVLLRFAFRRGATIAWWNQALDKSTLTDLHDTFNDRESLLSALRRDPRKWTFVRFASIFVTLIMANGPLLQQASYVDLREELSYPQATLPIRSQPLANLTTIPTAATSIYQTEFTDIINQYYNRNPITLEPGICEGTCNATVVVGGFDRRCLTRRVDTTTMNLTEGATMFYISPTISSTNESHSLSIDVYYRSTSADIDEDGLNEIARSGGDAPVVNSLTWHSCNLTHAYRALNITIQNTTLELDPTMNPLDNHTVEILSGSDLEWNGPYGFGVMLIDNFVSSVAWVISGEGDDSTGAPEFTGQTARTYIDRGILSNSSDSAFDRSILTWRDPMPDILRAVDDLSLRYAAARIPGTPRRALEYLEWVDDNPETQAYIDSVSRGQNQTVQLTQRVQVAVYAFRPLTLWLSVAFTMAAVVGVGATMRGFWHLGRRVSLSPIEVGKAFRAPLFAGVGSNMPARDIVEQAGDFRVQYGVLSSADNQRGLELAIDSESSIMEPKRGEWYD</sequence>
<keyword evidence="1" id="KW-1133">Transmembrane helix</keyword>
<evidence type="ECO:0000256" key="1">
    <source>
        <dbReference type="SAM" id="Phobius"/>
    </source>
</evidence>
<dbReference type="InterPro" id="IPR021514">
    <property type="entry name" value="DUF3176"/>
</dbReference>
<dbReference type="Proteomes" id="UP000028045">
    <property type="component" value="Unassembled WGS sequence"/>
</dbReference>
<evidence type="ECO:0000313" key="2">
    <source>
        <dbReference type="EMBL" id="KEY66378.1"/>
    </source>
</evidence>
<dbReference type="AlphaFoldDB" id="A0A084AM49"/>
<dbReference type="HOGENOM" id="CLU_020821_1_0_1"/>
<feature type="transmembrane region" description="Helical" evidence="1">
    <location>
        <begin position="83"/>
        <end position="102"/>
    </location>
</feature>
<protein>
    <submittedName>
        <fullName evidence="2">Uncharacterized protein</fullName>
    </submittedName>
</protein>
<gene>
    <name evidence="2" type="ORF">S7711_05811</name>
</gene>
<dbReference type="OrthoDB" id="5357734at2759"/>
<dbReference type="PANTHER" id="PTHR37576">
    <property type="entry name" value="DEFECT AT LOW TEMPERATURE PROTEIN 1"/>
    <property type="match status" value="1"/>
</dbReference>
<evidence type="ECO:0000313" key="3">
    <source>
        <dbReference type="Proteomes" id="UP000028045"/>
    </source>
</evidence>
<proteinExistence type="predicted"/>
<feature type="transmembrane region" description="Helical" evidence="1">
    <location>
        <begin position="146"/>
        <end position="164"/>
    </location>
</feature>
<dbReference type="Pfam" id="PF11374">
    <property type="entry name" value="DUF3176"/>
    <property type="match status" value="1"/>
</dbReference>
<accession>A0A084AM49</accession>
<organism evidence="2 3">
    <name type="scientific">Stachybotrys chartarum (strain CBS 109288 / IBT 7711)</name>
    <name type="common">Toxic black mold</name>
    <name type="synonym">Stilbospora chartarum</name>
    <dbReference type="NCBI Taxonomy" id="1280523"/>
    <lineage>
        <taxon>Eukaryota</taxon>
        <taxon>Fungi</taxon>
        <taxon>Dikarya</taxon>
        <taxon>Ascomycota</taxon>
        <taxon>Pezizomycotina</taxon>
        <taxon>Sordariomycetes</taxon>
        <taxon>Hypocreomycetidae</taxon>
        <taxon>Hypocreales</taxon>
        <taxon>Stachybotryaceae</taxon>
        <taxon>Stachybotrys</taxon>
    </lineage>
</organism>
<name>A0A084AM49_STACB</name>
<keyword evidence="3" id="KW-1185">Reference proteome</keyword>